<accession>A0A2V3IN34</accession>
<reference evidence="1 2" key="1">
    <citation type="journal article" date="2018" name="Mol. Biol. Evol.">
        <title>Analysis of the draft genome of the red seaweed Gracilariopsis chorda provides insights into genome size evolution in Rhodophyta.</title>
        <authorList>
            <person name="Lee J."/>
            <person name="Yang E.C."/>
            <person name="Graf L."/>
            <person name="Yang J.H."/>
            <person name="Qiu H."/>
            <person name="Zel Zion U."/>
            <person name="Chan C.X."/>
            <person name="Stephens T.G."/>
            <person name="Weber A.P.M."/>
            <person name="Boo G.H."/>
            <person name="Boo S.M."/>
            <person name="Kim K.M."/>
            <person name="Shin Y."/>
            <person name="Jung M."/>
            <person name="Lee S.J."/>
            <person name="Yim H.S."/>
            <person name="Lee J.H."/>
            <person name="Bhattacharya D."/>
            <person name="Yoon H.S."/>
        </authorList>
    </citation>
    <scope>NUCLEOTIDE SEQUENCE [LARGE SCALE GENOMIC DNA]</scope>
    <source>
        <strain evidence="1 2">SKKU-2015</strain>
        <tissue evidence="1">Whole body</tissue>
    </source>
</reference>
<name>A0A2V3IN34_9FLOR</name>
<organism evidence="1 2">
    <name type="scientific">Gracilariopsis chorda</name>
    <dbReference type="NCBI Taxonomy" id="448386"/>
    <lineage>
        <taxon>Eukaryota</taxon>
        <taxon>Rhodophyta</taxon>
        <taxon>Florideophyceae</taxon>
        <taxon>Rhodymeniophycidae</taxon>
        <taxon>Gracilariales</taxon>
        <taxon>Gracilariaceae</taxon>
        <taxon>Gracilariopsis</taxon>
    </lineage>
</organism>
<proteinExistence type="predicted"/>
<gene>
    <name evidence="1" type="ORF">BWQ96_06752</name>
</gene>
<dbReference type="Proteomes" id="UP000247409">
    <property type="component" value="Unassembled WGS sequence"/>
</dbReference>
<keyword evidence="2" id="KW-1185">Reference proteome</keyword>
<dbReference type="AlphaFoldDB" id="A0A2V3IN34"/>
<evidence type="ECO:0000313" key="1">
    <source>
        <dbReference type="EMBL" id="PXF43459.1"/>
    </source>
</evidence>
<dbReference type="EMBL" id="NBIV01000124">
    <property type="protein sequence ID" value="PXF43459.1"/>
    <property type="molecule type" value="Genomic_DNA"/>
</dbReference>
<evidence type="ECO:0000313" key="2">
    <source>
        <dbReference type="Proteomes" id="UP000247409"/>
    </source>
</evidence>
<sequence>MYNTFTVEVSLTGKEPDKLTVVVLEMPKDCSASEFGY</sequence>
<comment type="caution">
    <text evidence="1">The sequence shown here is derived from an EMBL/GenBank/DDBJ whole genome shotgun (WGS) entry which is preliminary data.</text>
</comment>
<protein>
    <submittedName>
        <fullName evidence="1">Uncharacterized protein</fullName>
    </submittedName>
</protein>